<feature type="transmembrane region" description="Helical" evidence="7">
    <location>
        <begin position="117"/>
        <end position="137"/>
    </location>
</feature>
<name>A0ABU6K8Y8_9RHOO</name>
<proteinExistence type="inferred from homology"/>
<comment type="subcellular location">
    <subcellularLocation>
        <location evidence="1">Cell membrane</location>
        <topology evidence="1">Multi-pass membrane protein</topology>
    </subcellularLocation>
</comment>
<reference evidence="8 9" key="1">
    <citation type="submission" date="2024-01" db="EMBL/GenBank/DDBJ databases">
        <title>Uliginosibacterium soil sp. nov.</title>
        <authorList>
            <person name="Lv Y."/>
        </authorList>
    </citation>
    <scope>NUCLEOTIDE SEQUENCE [LARGE SCALE GENOMIC DNA]</scope>
    <source>
        <strain evidence="8 9">H3</strain>
    </source>
</reference>
<evidence type="ECO:0000313" key="9">
    <source>
        <dbReference type="Proteomes" id="UP001331561"/>
    </source>
</evidence>
<dbReference type="PANTHER" id="PTHR43663:SF1">
    <property type="entry name" value="CHROMATE TRANSPORTER"/>
    <property type="match status" value="1"/>
</dbReference>
<dbReference type="EMBL" id="JAYXHS010000005">
    <property type="protein sequence ID" value="MEC5388180.1"/>
    <property type="molecule type" value="Genomic_DNA"/>
</dbReference>
<keyword evidence="6 7" id="KW-0472">Membrane</keyword>
<feature type="transmembrane region" description="Helical" evidence="7">
    <location>
        <begin position="84"/>
        <end position="105"/>
    </location>
</feature>
<comment type="caution">
    <text evidence="8">The sequence shown here is derived from an EMBL/GenBank/DDBJ whole genome shotgun (WGS) entry which is preliminary data.</text>
</comment>
<evidence type="ECO:0000256" key="6">
    <source>
        <dbReference type="ARBA" id="ARBA00023136"/>
    </source>
</evidence>
<keyword evidence="3" id="KW-1003">Cell membrane</keyword>
<keyword evidence="5 7" id="KW-1133">Transmembrane helix</keyword>
<dbReference type="Proteomes" id="UP001331561">
    <property type="component" value="Unassembled WGS sequence"/>
</dbReference>
<keyword evidence="4 7" id="KW-0812">Transmembrane</keyword>
<dbReference type="PANTHER" id="PTHR43663">
    <property type="entry name" value="CHROMATE TRANSPORT PROTEIN-RELATED"/>
    <property type="match status" value="1"/>
</dbReference>
<dbReference type="RefSeq" id="WP_327601156.1">
    <property type="nucleotide sequence ID" value="NZ_JAYXHS010000005.1"/>
</dbReference>
<accession>A0ABU6K8Y8</accession>
<evidence type="ECO:0000256" key="2">
    <source>
        <dbReference type="ARBA" id="ARBA00005262"/>
    </source>
</evidence>
<evidence type="ECO:0000256" key="1">
    <source>
        <dbReference type="ARBA" id="ARBA00004651"/>
    </source>
</evidence>
<keyword evidence="9" id="KW-1185">Reference proteome</keyword>
<dbReference type="Pfam" id="PF02417">
    <property type="entry name" value="Chromate_transp"/>
    <property type="match status" value="1"/>
</dbReference>
<evidence type="ECO:0000256" key="3">
    <source>
        <dbReference type="ARBA" id="ARBA00022475"/>
    </source>
</evidence>
<gene>
    <name evidence="8" type="ORF">VVD49_20770</name>
</gene>
<dbReference type="InterPro" id="IPR003370">
    <property type="entry name" value="Chromate_transpt"/>
</dbReference>
<sequence>MTLSAMETVTPTKKQLFTGFFKTGISGFGGVLPHARRMLVDDRRWLTDRQFTELLGLGQGLPGPNIVNMAVVLGSRFHGWRGSICAVTGLMLAPLIIVLTLASIYEKFSDSAMLNHALTGVAAAAAGLIIATSAKLAVRMDRNAWSFLTLLAAFLGIVWLRLPLLAVLFVLAPISIACGWFSVQRERAGKAEE</sequence>
<evidence type="ECO:0000256" key="5">
    <source>
        <dbReference type="ARBA" id="ARBA00022989"/>
    </source>
</evidence>
<comment type="similarity">
    <text evidence="2">Belongs to the chromate ion transporter (CHR) (TC 2.A.51) family.</text>
</comment>
<feature type="transmembrane region" description="Helical" evidence="7">
    <location>
        <begin position="144"/>
        <end position="160"/>
    </location>
</feature>
<protein>
    <submittedName>
        <fullName evidence="8">Chromate transporter</fullName>
    </submittedName>
</protein>
<evidence type="ECO:0000256" key="7">
    <source>
        <dbReference type="SAM" id="Phobius"/>
    </source>
</evidence>
<dbReference type="InterPro" id="IPR052518">
    <property type="entry name" value="CHR_Transporter"/>
</dbReference>
<feature type="transmembrane region" description="Helical" evidence="7">
    <location>
        <begin position="166"/>
        <end position="183"/>
    </location>
</feature>
<evidence type="ECO:0000256" key="4">
    <source>
        <dbReference type="ARBA" id="ARBA00022692"/>
    </source>
</evidence>
<organism evidence="8 9">
    <name type="scientific">Uliginosibacterium silvisoli</name>
    <dbReference type="NCBI Taxonomy" id="3114758"/>
    <lineage>
        <taxon>Bacteria</taxon>
        <taxon>Pseudomonadati</taxon>
        <taxon>Pseudomonadota</taxon>
        <taxon>Betaproteobacteria</taxon>
        <taxon>Rhodocyclales</taxon>
        <taxon>Zoogloeaceae</taxon>
        <taxon>Uliginosibacterium</taxon>
    </lineage>
</organism>
<evidence type="ECO:0000313" key="8">
    <source>
        <dbReference type="EMBL" id="MEC5388180.1"/>
    </source>
</evidence>